<protein>
    <submittedName>
        <fullName evidence="2">Uncharacterized protein</fullName>
    </submittedName>
</protein>
<dbReference type="EMBL" id="KV423944">
    <property type="protein sequence ID" value="KZT59099.1"/>
    <property type="molecule type" value="Genomic_DNA"/>
</dbReference>
<sequence>MQAADPGGQMGRWGRCPCRCGRRQASGTSVVSHPQGSGTRARSRSSRPGAGLAARVAHAGAAGLRFSRWEGGFGAMWPLGFSAAPGPSPPPGALARGAGWALLPPAKVNNEIILRIPMRPDHCAQSFAQGPSPVCPRSGAAFRSWWRCRSMLCHSVRRRHLEEEDPDD</sequence>
<feature type="region of interest" description="Disordered" evidence="1">
    <location>
        <begin position="24"/>
        <end position="51"/>
    </location>
</feature>
<feature type="compositionally biased region" description="Polar residues" evidence="1">
    <location>
        <begin position="25"/>
        <end position="35"/>
    </location>
</feature>
<evidence type="ECO:0000256" key="1">
    <source>
        <dbReference type="SAM" id="MobiDB-lite"/>
    </source>
</evidence>
<dbReference type="AlphaFoldDB" id="A0A165HBZ7"/>
<name>A0A165HBZ7_9BASI</name>
<evidence type="ECO:0000313" key="2">
    <source>
        <dbReference type="EMBL" id="KZT59099.1"/>
    </source>
</evidence>
<reference evidence="2 3" key="1">
    <citation type="journal article" date="2016" name="Mol. Biol. Evol.">
        <title>Comparative Genomics of Early-Diverging Mushroom-Forming Fungi Provides Insights into the Origins of Lignocellulose Decay Capabilities.</title>
        <authorList>
            <person name="Nagy L.G."/>
            <person name="Riley R."/>
            <person name="Tritt A."/>
            <person name="Adam C."/>
            <person name="Daum C."/>
            <person name="Floudas D."/>
            <person name="Sun H."/>
            <person name="Yadav J.S."/>
            <person name="Pangilinan J."/>
            <person name="Larsson K.H."/>
            <person name="Matsuura K."/>
            <person name="Barry K."/>
            <person name="Labutti K."/>
            <person name="Kuo R."/>
            <person name="Ohm R.A."/>
            <person name="Bhattacharya S.S."/>
            <person name="Shirouzu T."/>
            <person name="Yoshinaga Y."/>
            <person name="Martin F.M."/>
            <person name="Grigoriev I.V."/>
            <person name="Hibbett D.S."/>
        </authorList>
    </citation>
    <scope>NUCLEOTIDE SEQUENCE [LARGE SCALE GENOMIC DNA]</scope>
    <source>
        <strain evidence="2 3">HHB12733</strain>
    </source>
</reference>
<evidence type="ECO:0000313" key="3">
    <source>
        <dbReference type="Proteomes" id="UP000076842"/>
    </source>
</evidence>
<accession>A0A165HBZ7</accession>
<organism evidence="2 3">
    <name type="scientific">Calocera cornea HHB12733</name>
    <dbReference type="NCBI Taxonomy" id="1353952"/>
    <lineage>
        <taxon>Eukaryota</taxon>
        <taxon>Fungi</taxon>
        <taxon>Dikarya</taxon>
        <taxon>Basidiomycota</taxon>
        <taxon>Agaricomycotina</taxon>
        <taxon>Dacrymycetes</taxon>
        <taxon>Dacrymycetales</taxon>
        <taxon>Dacrymycetaceae</taxon>
        <taxon>Calocera</taxon>
    </lineage>
</organism>
<dbReference type="InParanoid" id="A0A165HBZ7"/>
<proteinExistence type="predicted"/>
<keyword evidence="3" id="KW-1185">Reference proteome</keyword>
<gene>
    <name evidence="2" type="ORF">CALCODRAFT_215571</name>
</gene>
<feature type="compositionally biased region" description="Low complexity" evidence="1">
    <location>
        <begin position="36"/>
        <end position="51"/>
    </location>
</feature>
<dbReference type="Proteomes" id="UP000076842">
    <property type="component" value="Unassembled WGS sequence"/>
</dbReference>